<dbReference type="Proteomes" id="UP001046870">
    <property type="component" value="Chromosome 16"/>
</dbReference>
<evidence type="ECO:0000256" key="2">
    <source>
        <dbReference type="ARBA" id="ARBA00005974"/>
    </source>
</evidence>
<dbReference type="InterPro" id="IPR004686">
    <property type="entry name" value="Mtc"/>
</dbReference>
<feature type="transmembrane region" description="Helical" evidence="9">
    <location>
        <begin position="164"/>
        <end position="185"/>
    </location>
</feature>
<evidence type="ECO:0000256" key="6">
    <source>
        <dbReference type="ARBA" id="ARBA00022989"/>
    </source>
</evidence>
<evidence type="ECO:0000313" key="10">
    <source>
        <dbReference type="EMBL" id="KAG7462767.1"/>
    </source>
</evidence>
<feature type="transmembrane region" description="Helical" evidence="9">
    <location>
        <begin position="293"/>
        <end position="313"/>
    </location>
</feature>
<keyword evidence="6 9" id="KW-1133">Transmembrane helix</keyword>
<feature type="transmembrane region" description="Helical" evidence="9">
    <location>
        <begin position="253"/>
        <end position="273"/>
    </location>
</feature>
<dbReference type="GO" id="GO:0005743">
    <property type="term" value="C:mitochondrial inner membrane"/>
    <property type="evidence" value="ECO:0007669"/>
    <property type="project" value="TreeGrafter"/>
</dbReference>
<dbReference type="AlphaFoldDB" id="A0A9D3SZX0"/>
<dbReference type="EMBL" id="JAFDVH010000016">
    <property type="protein sequence ID" value="KAG7462767.1"/>
    <property type="molecule type" value="Genomic_DNA"/>
</dbReference>
<dbReference type="PANTHER" id="PTHR11153:SF3">
    <property type="entry name" value="SIDEROFLEXIN-4"/>
    <property type="match status" value="1"/>
</dbReference>
<evidence type="ECO:0000256" key="4">
    <source>
        <dbReference type="ARBA" id="ARBA00022692"/>
    </source>
</evidence>
<evidence type="ECO:0000256" key="5">
    <source>
        <dbReference type="ARBA" id="ARBA00022970"/>
    </source>
</evidence>
<feature type="transmembrane region" description="Helical" evidence="9">
    <location>
        <begin position="197"/>
        <end position="219"/>
    </location>
</feature>
<evidence type="ECO:0008006" key="12">
    <source>
        <dbReference type="Google" id="ProtNLM"/>
    </source>
</evidence>
<comment type="similarity">
    <text evidence="2">Belongs to the sideroflexin family.</text>
</comment>
<dbReference type="Pfam" id="PF03820">
    <property type="entry name" value="SFXNs"/>
    <property type="match status" value="1"/>
</dbReference>
<keyword evidence="5" id="KW-0029">Amino-acid transport</keyword>
<evidence type="ECO:0000256" key="3">
    <source>
        <dbReference type="ARBA" id="ARBA00022448"/>
    </source>
</evidence>
<name>A0A9D3SZX0_MEGAT</name>
<dbReference type="OrthoDB" id="6608471at2759"/>
<keyword evidence="4 9" id="KW-0812">Transmembrane</keyword>
<keyword evidence="3" id="KW-0813">Transport</keyword>
<organism evidence="10 11">
    <name type="scientific">Megalops atlanticus</name>
    <name type="common">Tarpon</name>
    <name type="synonym">Clupea gigantea</name>
    <dbReference type="NCBI Taxonomy" id="7932"/>
    <lineage>
        <taxon>Eukaryota</taxon>
        <taxon>Metazoa</taxon>
        <taxon>Chordata</taxon>
        <taxon>Craniata</taxon>
        <taxon>Vertebrata</taxon>
        <taxon>Euteleostomi</taxon>
        <taxon>Actinopterygii</taxon>
        <taxon>Neopterygii</taxon>
        <taxon>Teleostei</taxon>
        <taxon>Elopiformes</taxon>
        <taxon>Megalopidae</taxon>
        <taxon>Megalops</taxon>
    </lineage>
</organism>
<accession>A0A9D3SZX0</accession>
<gene>
    <name evidence="10" type="ORF">MATL_G00188310</name>
</gene>
<sequence>MWHDHLECKPKPILADVLASSLAKMDVNLQFWRSEGQSFLRRLYHWVNILDPSGLLSSDDEIEKARSQLGNTGDLLSKDKVMDAWKLSLSSVHPDTGSTLPVIFRPPAFLPVASPLVIGSFLPHKGVKSALFWQFLLQSFSAGFNYANRNATSLKDNKVSLKQLVLIAGSVTYATCVGTLPQFVMTRYGLTSPSVQRFFRSVLPVPLSAFLSAFNVLVVRAEEYESGIQVFDSNGNAVGVSQKAGMKAVNETAVSRAVMIGTTAAVPNLLVGFLQRTRFGQRSPLVVAPFRHITTALVLGLMIPVSFSLFPQLGTIQKDKLEKELQAATSDGQLFYHRGL</sequence>
<keyword evidence="7" id="KW-0496">Mitochondrion</keyword>
<comment type="subcellular location">
    <subcellularLocation>
        <location evidence="1">Mitochondrion membrane</location>
        <topology evidence="1">Multi-pass membrane protein</topology>
    </subcellularLocation>
</comment>
<evidence type="ECO:0000256" key="7">
    <source>
        <dbReference type="ARBA" id="ARBA00023128"/>
    </source>
</evidence>
<evidence type="ECO:0000256" key="8">
    <source>
        <dbReference type="ARBA" id="ARBA00023136"/>
    </source>
</evidence>
<dbReference type="PANTHER" id="PTHR11153">
    <property type="entry name" value="SIDEROFLEXIN"/>
    <property type="match status" value="1"/>
</dbReference>
<protein>
    <recommendedName>
        <fullName evidence="12">Sideroflexin-4</fullName>
    </recommendedName>
</protein>
<proteinExistence type="inferred from homology"/>
<dbReference type="GO" id="GO:0006865">
    <property type="term" value="P:amino acid transport"/>
    <property type="evidence" value="ECO:0007669"/>
    <property type="project" value="UniProtKB-KW"/>
</dbReference>
<evidence type="ECO:0000256" key="1">
    <source>
        <dbReference type="ARBA" id="ARBA00004225"/>
    </source>
</evidence>
<keyword evidence="11" id="KW-1185">Reference proteome</keyword>
<reference evidence="10" key="1">
    <citation type="submission" date="2021-01" db="EMBL/GenBank/DDBJ databases">
        <authorList>
            <person name="Zahm M."/>
            <person name="Roques C."/>
            <person name="Cabau C."/>
            <person name="Klopp C."/>
            <person name="Donnadieu C."/>
            <person name="Jouanno E."/>
            <person name="Lampietro C."/>
            <person name="Louis A."/>
            <person name="Herpin A."/>
            <person name="Echchiki A."/>
            <person name="Berthelot C."/>
            <person name="Parey E."/>
            <person name="Roest-Crollius H."/>
            <person name="Braasch I."/>
            <person name="Postlethwait J."/>
            <person name="Bobe J."/>
            <person name="Montfort J."/>
            <person name="Bouchez O."/>
            <person name="Begum T."/>
            <person name="Mejri S."/>
            <person name="Adams A."/>
            <person name="Chen W.-J."/>
            <person name="Guiguen Y."/>
        </authorList>
    </citation>
    <scope>NUCLEOTIDE SEQUENCE</scope>
    <source>
        <strain evidence="10">YG-15Mar2019-1</strain>
        <tissue evidence="10">Brain</tissue>
    </source>
</reference>
<keyword evidence="8 9" id="KW-0472">Membrane</keyword>
<dbReference type="GO" id="GO:1990542">
    <property type="term" value="P:mitochondrial transmembrane transport"/>
    <property type="evidence" value="ECO:0007669"/>
    <property type="project" value="TreeGrafter"/>
</dbReference>
<evidence type="ECO:0000313" key="11">
    <source>
        <dbReference type="Proteomes" id="UP001046870"/>
    </source>
</evidence>
<evidence type="ECO:0000256" key="9">
    <source>
        <dbReference type="SAM" id="Phobius"/>
    </source>
</evidence>
<comment type="caution">
    <text evidence="10">The sequence shown here is derived from an EMBL/GenBank/DDBJ whole genome shotgun (WGS) entry which is preliminary data.</text>
</comment>
<dbReference type="GO" id="GO:0015075">
    <property type="term" value="F:monoatomic ion transmembrane transporter activity"/>
    <property type="evidence" value="ECO:0007669"/>
    <property type="project" value="InterPro"/>
</dbReference>